<comment type="subunit">
    <text evidence="3">Dimerizes in the presence of ATP but not ADP; ATP-binding is required for double-stranded (ds)DNA-binding. Interacts with DnaA.</text>
</comment>
<dbReference type="PANTHER" id="PTHR13696:SF99">
    <property type="entry name" value="COBYRINIC ACID AC-DIAMIDE SYNTHASE"/>
    <property type="match status" value="1"/>
</dbReference>
<dbReference type="PANTHER" id="PTHR13696">
    <property type="entry name" value="P-LOOP CONTAINING NUCLEOSIDE TRIPHOSPHATE HYDROLASE"/>
    <property type="match status" value="1"/>
</dbReference>
<dbReference type="FunFam" id="3.40.50.300:FF:000285">
    <property type="entry name" value="Sporulation initiation inhibitor Soj"/>
    <property type="match status" value="1"/>
</dbReference>
<evidence type="ECO:0000256" key="3">
    <source>
        <dbReference type="ARBA" id="ARBA00062323"/>
    </source>
</evidence>
<dbReference type="PIRSF" id="PIRSF009320">
    <property type="entry name" value="Nuc_binding_HP_1000"/>
    <property type="match status" value="1"/>
</dbReference>
<comment type="catalytic activity">
    <reaction evidence="2">
        <text>ATP + H2O = ADP + phosphate + H(+)</text>
        <dbReference type="Rhea" id="RHEA:13065"/>
        <dbReference type="ChEBI" id="CHEBI:15377"/>
        <dbReference type="ChEBI" id="CHEBI:15378"/>
        <dbReference type="ChEBI" id="CHEBI:30616"/>
        <dbReference type="ChEBI" id="CHEBI:43474"/>
        <dbReference type="ChEBI" id="CHEBI:456216"/>
    </reaction>
</comment>
<organism evidence="6 7">
    <name type="scientific">Velocimicrobium porci</name>
    <dbReference type="NCBI Taxonomy" id="2606634"/>
    <lineage>
        <taxon>Bacteria</taxon>
        <taxon>Bacillati</taxon>
        <taxon>Bacillota</taxon>
        <taxon>Clostridia</taxon>
        <taxon>Lachnospirales</taxon>
        <taxon>Lachnospiraceae</taxon>
        <taxon>Velocimicrobium</taxon>
    </lineage>
</organism>
<proteinExistence type="inferred from homology"/>
<dbReference type="InterPro" id="IPR025669">
    <property type="entry name" value="AAA_dom"/>
</dbReference>
<dbReference type="CDD" id="cd02042">
    <property type="entry name" value="ParAB_family"/>
    <property type="match status" value="1"/>
</dbReference>
<sequence length="260" mass="28571">MSKVIICANQKGGVAKTTTTVNLGIGLAREGKKVLVIDNDPQGSLTEALGYQEPDSLEITLAQIMDWVLNEEPFDITAGILHHEEGIDLMPANIELSGVETSLVGIMSSETVLKEYIDMLGNKYDYIIVDCSPNLGQLTLNALVAADEIIIPVQAAYLPIKGLEQLLKTISRVKRKMNPKLHIMGILLTMVDYRTNYANEITEVLYQVYGSSIHIFENVIPMSVRAAETPAEGVSIYKHDAKGKVAIAYEELTKEVISHE</sequence>
<dbReference type="RefSeq" id="WP_154519725.1">
    <property type="nucleotide sequence ID" value="NZ_VUMT01000016.1"/>
</dbReference>
<comment type="similarity">
    <text evidence="1">Belongs to the ParA family.</text>
</comment>
<keyword evidence="7" id="KW-1185">Reference proteome</keyword>
<dbReference type="InterPro" id="IPR027417">
    <property type="entry name" value="P-loop_NTPase"/>
</dbReference>
<evidence type="ECO:0000256" key="2">
    <source>
        <dbReference type="ARBA" id="ARBA00049360"/>
    </source>
</evidence>
<feature type="domain" description="AAA" evidence="5">
    <location>
        <begin position="3"/>
        <end position="183"/>
    </location>
</feature>
<gene>
    <name evidence="6" type="ORF">FYJ58_10675</name>
</gene>
<comment type="caution">
    <text evidence="6">The sequence shown here is derived from an EMBL/GenBank/DDBJ whole genome shotgun (WGS) entry which is preliminary data.</text>
</comment>
<dbReference type="EMBL" id="VUMT01000016">
    <property type="protein sequence ID" value="MSS64332.1"/>
    <property type="molecule type" value="Genomic_DNA"/>
</dbReference>
<name>A0A6L5Y031_9FIRM</name>
<dbReference type="Pfam" id="PF13614">
    <property type="entry name" value="AAA_31"/>
    <property type="match status" value="1"/>
</dbReference>
<evidence type="ECO:0000313" key="7">
    <source>
        <dbReference type="Proteomes" id="UP000482209"/>
    </source>
</evidence>
<evidence type="ECO:0000256" key="4">
    <source>
        <dbReference type="ARBA" id="ARBA00071824"/>
    </source>
</evidence>
<dbReference type="Proteomes" id="UP000482209">
    <property type="component" value="Unassembled WGS sequence"/>
</dbReference>
<evidence type="ECO:0000313" key="6">
    <source>
        <dbReference type="EMBL" id="MSS64332.1"/>
    </source>
</evidence>
<evidence type="ECO:0000259" key="5">
    <source>
        <dbReference type="Pfam" id="PF13614"/>
    </source>
</evidence>
<dbReference type="SUPFAM" id="SSF52540">
    <property type="entry name" value="P-loop containing nucleoside triphosphate hydrolases"/>
    <property type="match status" value="1"/>
</dbReference>
<reference evidence="6 7" key="1">
    <citation type="submission" date="2019-08" db="EMBL/GenBank/DDBJ databases">
        <title>In-depth cultivation of the pig gut microbiome towards novel bacterial diversity and tailored functional studies.</title>
        <authorList>
            <person name="Wylensek D."/>
            <person name="Hitch T.C.A."/>
            <person name="Clavel T."/>
        </authorList>
    </citation>
    <scope>NUCLEOTIDE SEQUENCE [LARGE SCALE GENOMIC DNA]</scope>
    <source>
        <strain evidence="6 7">WCA-693-APC-MOT-I</strain>
    </source>
</reference>
<evidence type="ECO:0000256" key="1">
    <source>
        <dbReference type="ARBA" id="ARBA00006976"/>
    </source>
</evidence>
<dbReference type="AlphaFoldDB" id="A0A6L5Y031"/>
<protein>
    <recommendedName>
        <fullName evidence="4">Sporulation initiation inhibitor protein Soj</fullName>
    </recommendedName>
</protein>
<accession>A0A6L5Y031</accession>
<dbReference type="InterPro" id="IPR050678">
    <property type="entry name" value="DNA_Partitioning_ATPase"/>
</dbReference>
<dbReference type="Gene3D" id="3.40.50.300">
    <property type="entry name" value="P-loop containing nucleotide triphosphate hydrolases"/>
    <property type="match status" value="1"/>
</dbReference>